<keyword evidence="3" id="KW-1003">Cell membrane</keyword>
<gene>
    <name evidence="8" type="ORF">QP433_00035</name>
</gene>
<dbReference type="InterPro" id="IPR017871">
    <property type="entry name" value="ABC_transporter-like_CS"/>
</dbReference>
<evidence type="ECO:0000313" key="8">
    <source>
        <dbReference type="EMBL" id="MDK7186365.1"/>
    </source>
</evidence>
<dbReference type="Gene3D" id="3.40.50.300">
    <property type="entry name" value="P-loop containing nucleotide triphosphate hydrolases"/>
    <property type="match status" value="1"/>
</dbReference>
<feature type="domain" description="ABC transporter" evidence="7">
    <location>
        <begin position="4"/>
        <end position="251"/>
    </location>
</feature>
<dbReference type="EMBL" id="JASOOE010000001">
    <property type="protein sequence ID" value="MDK7186365.1"/>
    <property type="molecule type" value="Genomic_DNA"/>
</dbReference>
<dbReference type="GO" id="GO:0016887">
    <property type="term" value="F:ATP hydrolysis activity"/>
    <property type="evidence" value="ECO:0007669"/>
    <property type="project" value="InterPro"/>
</dbReference>
<proteinExistence type="predicted"/>
<dbReference type="GO" id="GO:0005886">
    <property type="term" value="C:plasma membrane"/>
    <property type="evidence" value="ECO:0007669"/>
    <property type="project" value="UniProtKB-SubCell"/>
</dbReference>
<evidence type="ECO:0000313" key="9">
    <source>
        <dbReference type="Proteomes" id="UP001229251"/>
    </source>
</evidence>
<comment type="caution">
    <text evidence="8">The sequence shown here is derived from an EMBL/GenBank/DDBJ whole genome shotgun (WGS) entry which is preliminary data.</text>
</comment>
<name>A0AAJ1V1C5_9LACT</name>
<evidence type="ECO:0000256" key="5">
    <source>
        <dbReference type="ARBA" id="ARBA00022840"/>
    </source>
</evidence>
<dbReference type="SUPFAM" id="SSF52540">
    <property type="entry name" value="P-loop containing nucleoside triphosphate hydrolases"/>
    <property type="match status" value="1"/>
</dbReference>
<accession>A0AAJ1V1C5</accession>
<evidence type="ECO:0000256" key="1">
    <source>
        <dbReference type="ARBA" id="ARBA00004202"/>
    </source>
</evidence>
<keyword evidence="5 8" id="KW-0067">ATP-binding</keyword>
<dbReference type="InterPro" id="IPR003593">
    <property type="entry name" value="AAA+_ATPase"/>
</dbReference>
<organism evidence="8 9">
    <name type="scientific">Facklamia hominis</name>
    <dbReference type="NCBI Taxonomy" id="178214"/>
    <lineage>
        <taxon>Bacteria</taxon>
        <taxon>Bacillati</taxon>
        <taxon>Bacillota</taxon>
        <taxon>Bacilli</taxon>
        <taxon>Lactobacillales</taxon>
        <taxon>Aerococcaceae</taxon>
        <taxon>Facklamia</taxon>
    </lineage>
</organism>
<keyword evidence="6" id="KW-0472">Membrane</keyword>
<keyword evidence="4" id="KW-0547">Nucleotide-binding</keyword>
<evidence type="ECO:0000256" key="2">
    <source>
        <dbReference type="ARBA" id="ARBA00022448"/>
    </source>
</evidence>
<dbReference type="Pfam" id="PF00005">
    <property type="entry name" value="ABC_tran"/>
    <property type="match status" value="1"/>
</dbReference>
<dbReference type="AlphaFoldDB" id="A0AAJ1V1C5"/>
<dbReference type="RefSeq" id="WP_285065079.1">
    <property type="nucleotide sequence ID" value="NZ_JASOOE010000001.1"/>
</dbReference>
<sequence length="258" mass="28735">MAYFELSDVSKYFRKSDGKQVLGLDQINLSLERGQVLGIIGTNGAGKSTLLNSIAGSLAIDQGTIQIDGQEVSQWGPQKRAKLIGRVFQNPSHGTAPRMTVFENLVLAQKRGQRRLFNFSLTEANRQALAEELKSFGLGLEDKLDLPMESLSGGQRQVVSLIMATLNRSKLLLLDEHTAALDPRMARQVMEDSRRLIQEKGLTTLMITHHLQDALDFSDKIAIMHQARIEHVFDGDEIQQLTAAELMDYLNQLSYQVG</sequence>
<dbReference type="PROSITE" id="PS00211">
    <property type="entry name" value="ABC_TRANSPORTER_1"/>
    <property type="match status" value="1"/>
</dbReference>
<dbReference type="PANTHER" id="PTHR42788:SF7">
    <property type="entry name" value="NITRATE ABC TRANSPORTER ATP-BINDING PROTEIN"/>
    <property type="match status" value="1"/>
</dbReference>
<evidence type="ECO:0000256" key="3">
    <source>
        <dbReference type="ARBA" id="ARBA00022475"/>
    </source>
</evidence>
<protein>
    <submittedName>
        <fullName evidence="8">ATP-binding cassette domain-containing protein</fullName>
    </submittedName>
</protein>
<comment type="subcellular location">
    <subcellularLocation>
        <location evidence="1">Cell membrane</location>
        <topology evidence="1">Peripheral membrane protein</topology>
    </subcellularLocation>
</comment>
<dbReference type="InterPro" id="IPR027417">
    <property type="entry name" value="P-loop_NTPase"/>
</dbReference>
<dbReference type="InterPro" id="IPR003439">
    <property type="entry name" value="ABC_transporter-like_ATP-bd"/>
</dbReference>
<dbReference type="PROSITE" id="PS50893">
    <property type="entry name" value="ABC_TRANSPORTER_2"/>
    <property type="match status" value="1"/>
</dbReference>
<keyword evidence="2" id="KW-0813">Transport</keyword>
<dbReference type="Proteomes" id="UP001229251">
    <property type="component" value="Unassembled WGS sequence"/>
</dbReference>
<dbReference type="InterPro" id="IPR050166">
    <property type="entry name" value="ABC_transporter_ATP-bind"/>
</dbReference>
<dbReference type="GO" id="GO:0005524">
    <property type="term" value="F:ATP binding"/>
    <property type="evidence" value="ECO:0007669"/>
    <property type="project" value="UniProtKB-KW"/>
</dbReference>
<evidence type="ECO:0000259" key="7">
    <source>
        <dbReference type="PROSITE" id="PS50893"/>
    </source>
</evidence>
<dbReference type="PANTHER" id="PTHR42788">
    <property type="entry name" value="TAURINE IMPORT ATP-BINDING PROTEIN-RELATED"/>
    <property type="match status" value="1"/>
</dbReference>
<evidence type="ECO:0000256" key="6">
    <source>
        <dbReference type="ARBA" id="ARBA00023136"/>
    </source>
</evidence>
<dbReference type="SMART" id="SM00382">
    <property type="entry name" value="AAA"/>
    <property type="match status" value="1"/>
</dbReference>
<reference evidence="8" key="1">
    <citation type="submission" date="2023-05" db="EMBL/GenBank/DDBJ databases">
        <title>Cataloging the Phylogenetic Diversity of Human Bladder Bacteria.</title>
        <authorList>
            <person name="Du J."/>
        </authorList>
    </citation>
    <scope>NUCLEOTIDE SEQUENCE</scope>
    <source>
        <strain evidence="8">UMB1231</strain>
    </source>
</reference>
<evidence type="ECO:0000256" key="4">
    <source>
        <dbReference type="ARBA" id="ARBA00022741"/>
    </source>
</evidence>